<name>A0AAW1QXQ7_9CHLO</name>
<sequence length="143" mass="15812">MGTLPLTRQAQRRKDCCRDWRSPSGCISWGPDFTTTPAGIHRTFSQQLIRSPSWRRQLQTKAPAGIPKALFEVLEPSPLALSVHDGVGRALLSRGSTHQGQRLFQEWPLVCVPALSKQDKKEGTPPPRNQIVSFIEPSGLSSS</sequence>
<keyword evidence="3" id="KW-1185">Reference proteome</keyword>
<comment type="caution">
    <text evidence="2">The sequence shown here is derived from an EMBL/GenBank/DDBJ whole genome shotgun (WGS) entry which is preliminary data.</text>
</comment>
<accession>A0AAW1QXQ7</accession>
<feature type="region of interest" description="Disordered" evidence="1">
    <location>
        <begin position="117"/>
        <end position="143"/>
    </location>
</feature>
<proteinExistence type="predicted"/>
<gene>
    <name evidence="2" type="ORF">WJX74_001000</name>
</gene>
<organism evidence="2 3">
    <name type="scientific">Apatococcus lobatus</name>
    <dbReference type="NCBI Taxonomy" id="904363"/>
    <lineage>
        <taxon>Eukaryota</taxon>
        <taxon>Viridiplantae</taxon>
        <taxon>Chlorophyta</taxon>
        <taxon>core chlorophytes</taxon>
        <taxon>Trebouxiophyceae</taxon>
        <taxon>Chlorellales</taxon>
        <taxon>Chlorellaceae</taxon>
        <taxon>Apatococcus</taxon>
    </lineage>
</organism>
<reference evidence="2 3" key="1">
    <citation type="journal article" date="2024" name="Nat. Commun.">
        <title>Phylogenomics reveals the evolutionary origins of lichenization in chlorophyte algae.</title>
        <authorList>
            <person name="Puginier C."/>
            <person name="Libourel C."/>
            <person name="Otte J."/>
            <person name="Skaloud P."/>
            <person name="Haon M."/>
            <person name="Grisel S."/>
            <person name="Petersen M."/>
            <person name="Berrin J.G."/>
            <person name="Delaux P.M."/>
            <person name="Dal Grande F."/>
            <person name="Keller J."/>
        </authorList>
    </citation>
    <scope>NUCLEOTIDE SEQUENCE [LARGE SCALE GENOMIC DNA]</scope>
    <source>
        <strain evidence="2 3">SAG 2145</strain>
    </source>
</reference>
<dbReference type="AlphaFoldDB" id="A0AAW1QXQ7"/>
<protein>
    <submittedName>
        <fullName evidence="2">Uncharacterized protein</fullName>
    </submittedName>
</protein>
<evidence type="ECO:0000313" key="2">
    <source>
        <dbReference type="EMBL" id="KAK9826222.1"/>
    </source>
</evidence>
<evidence type="ECO:0000256" key="1">
    <source>
        <dbReference type="SAM" id="MobiDB-lite"/>
    </source>
</evidence>
<dbReference type="Proteomes" id="UP001438707">
    <property type="component" value="Unassembled WGS sequence"/>
</dbReference>
<evidence type="ECO:0000313" key="3">
    <source>
        <dbReference type="Proteomes" id="UP001438707"/>
    </source>
</evidence>
<dbReference type="EMBL" id="JALJOS010000021">
    <property type="protein sequence ID" value="KAK9826222.1"/>
    <property type="molecule type" value="Genomic_DNA"/>
</dbReference>